<dbReference type="GO" id="GO:0030288">
    <property type="term" value="C:outer membrane-bounded periplasmic space"/>
    <property type="evidence" value="ECO:0007669"/>
    <property type="project" value="TreeGrafter"/>
</dbReference>
<dbReference type="GO" id="GO:0008253">
    <property type="term" value="F:5'-nucleotidase activity"/>
    <property type="evidence" value="ECO:0007669"/>
    <property type="project" value="TreeGrafter"/>
</dbReference>
<feature type="non-terminal residue" evidence="3">
    <location>
        <position position="1"/>
    </location>
</feature>
<reference evidence="4" key="1">
    <citation type="submission" date="2015-02" db="EMBL/GenBank/DDBJ databases">
        <title>Physiological reanalysis, assessment of diazotrophy, and genome sequences of multiple isolates of Streptomyces thermoautotrophicus.</title>
        <authorList>
            <person name="MacKellar D.C."/>
            <person name="Lieber L."/>
            <person name="Norman J."/>
            <person name="Bolger A."/>
            <person name="Tobin C."/>
            <person name="Murray J.W."/>
            <person name="Friesen M."/>
            <person name="Prell J."/>
        </authorList>
    </citation>
    <scope>NUCLEOTIDE SEQUENCE [LARGE SCALE GENOMIC DNA]</scope>
    <source>
        <strain evidence="4">UBT1</strain>
    </source>
</reference>
<gene>
    <name evidence="3" type="ORF">TR74_15625</name>
</gene>
<dbReference type="Gene3D" id="3.60.21.10">
    <property type="match status" value="1"/>
</dbReference>
<dbReference type="PRINTS" id="PR01607">
    <property type="entry name" value="APYRASEFAMLY"/>
</dbReference>
<dbReference type="InterPro" id="IPR006179">
    <property type="entry name" value="5_nucleotidase/apyrase"/>
</dbReference>
<organism evidence="3 4">
    <name type="scientific">Carbonactinospora thermoautotrophica</name>
    <dbReference type="NCBI Taxonomy" id="1469144"/>
    <lineage>
        <taxon>Bacteria</taxon>
        <taxon>Bacillati</taxon>
        <taxon>Actinomycetota</taxon>
        <taxon>Actinomycetes</taxon>
        <taxon>Kitasatosporales</taxon>
        <taxon>Carbonactinosporaceae</taxon>
        <taxon>Carbonactinospora</taxon>
    </lineage>
</organism>
<dbReference type="GO" id="GO:0009166">
    <property type="term" value="P:nucleotide catabolic process"/>
    <property type="evidence" value="ECO:0007669"/>
    <property type="project" value="InterPro"/>
</dbReference>
<dbReference type="InterPro" id="IPR008334">
    <property type="entry name" value="5'-Nucleotdase_C"/>
</dbReference>
<comment type="similarity">
    <text evidence="1">Belongs to the 5'-nucleotidase family.</text>
</comment>
<dbReference type="SUPFAM" id="SSF55816">
    <property type="entry name" value="5'-nucleotidase (syn. UDP-sugar hydrolase), C-terminal domain"/>
    <property type="match status" value="1"/>
</dbReference>
<comment type="caution">
    <text evidence="3">The sequence shown here is derived from an EMBL/GenBank/DDBJ whole genome shotgun (WGS) entry which is preliminary data.</text>
</comment>
<dbReference type="InterPro" id="IPR029052">
    <property type="entry name" value="Metallo-depent_PP-like"/>
</dbReference>
<evidence type="ECO:0000313" key="3">
    <source>
        <dbReference type="EMBL" id="KWX08309.1"/>
    </source>
</evidence>
<keyword evidence="1" id="KW-0378">Hydrolase</keyword>
<name>A0A132NDV3_9ACTN</name>
<dbReference type="GO" id="GO:0000166">
    <property type="term" value="F:nucleotide binding"/>
    <property type="evidence" value="ECO:0007669"/>
    <property type="project" value="UniProtKB-KW"/>
</dbReference>
<accession>A0A132NDV3</accession>
<dbReference type="SUPFAM" id="SSF56300">
    <property type="entry name" value="Metallo-dependent phosphatases"/>
    <property type="match status" value="1"/>
</dbReference>
<evidence type="ECO:0000256" key="1">
    <source>
        <dbReference type="RuleBase" id="RU362119"/>
    </source>
</evidence>
<evidence type="ECO:0000313" key="4">
    <source>
        <dbReference type="Proteomes" id="UP000070598"/>
    </source>
</evidence>
<protein>
    <submittedName>
        <fullName evidence="3">5'-nucleotidase</fullName>
    </submittedName>
</protein>
<feature type="domain" description="5'-Nucleotidase C-terminal" evidence="2">
    <location>
        <begin position="342"/>
        <end position="496"/>
    </location>
</feature>
<evidence type="ECO:0000259" key="2">
    <source>
        <dbReference type="Pfam" id="PF02872"/>
    </source>
</evidence>
<dbReference type="Proteomes" id="UP000070598">
    <property type="component" value="Unassembled WGS sequence"/>
</dbReference>
<dbReference type="PANTHER" id="PTHR11575">
    <property type="entry name" value="5'-NUCLEOTIDASE-RELATED"/>
    <property type="match status" value="1"/>
</dbReference>
<proteinExistence type="inferred from homology"/>
<keyword evidence="1" id="KW-0547">Nucleotide-binding</keyword>
<dbReference type="PANTHER" id="PTHR11575:SF24">
    <property type="entry name" value="5'-NUCLEOTIDASE"/>
    <property type="match status" value="1"/>
</dbReference>
<dbReference type="Pfam" id="PF02872">
    <property type="entry name" value="5_nucleotid_C"/>
    <property type="match status" value="1"/>
</dbReference>
<dbReference type="Gene3D" id="3.90.780.10">
    <property type="entry name" value="5'-Nucleotidase, C-terminal domain"/>
    <property type="match status" value="1"/>
</dbReference>
<dbReference type="InterPro" id="IPR036907">
    <property type="entry name" value="5'-Nucleotdase_C_sf"/>
</dbReference>
<dbReference type="PATRIC" id="fig|1469144.9.peg.2095"/>
<dbReference type="RefSeq" id="WP_067421033.1">
    <property type="nucleotide sequence ID" value="NZ_JYIK01000993.1"/>
</dbReference>
<dbReference type="AlphaFoldDB" id="A0A132NDV3"/>
<dbReference type="EMBL" id="JYIK01000993">
    <property type="protein sequence ID" value="KWX08309.1"/>
    <property type="molecule type" value="Genomic_DNA"/>
</dbReference>
<dbReference type="GO" id="GO:0008768">
    <property type="term" value="F:UDP-sugar diphosphatase activity"/>
    <property type="evidence" value="ECO:0007669"/>
    <property type="project" value="TreeGrafter"/>
</dbReference>
<sequence>GNLEPPAGSAGQITLLRDGQQVRVPAGGAEYLATHLRQARAANPNTVVVGVGDLIGASPLLSAAFHDEPTIQAMDLLGMETSPVGNHEFDEGKRELLRVQYGGCYPDDGCYDPEHPYPGARFRYLAANVVDEATGAPLLPPFWVKNIRGARVGFIGVVTKDTPNVTTAEGTKGLRFLDEAETINKYAQVLRRLGVRAIVALVHEGGVAASPVYDYDCDAPTPGAGVTGPIVDIAERVDPEVDVILTAHTHNAYVCTIPDPSGRPRLVAQGASFGRLITDVDVTYDRRTRDIRRVKARNIVVTRDVPKDPAMSQLIQRYQKLIEPIANRVVGYIGADILGRGAGTPETPLGDLIADAQVEATRERFKAEVAFMNPGGVRSDLAYAASGAEGDGVVTYAEAFAVQPFGNVLVTMDLTGAQILKLLQQQYSEANAASPRVLQPSEAVRYTVDLTRTGADRIVADSVRINGQPLDLARVYKVTVNEFLAGGGDGFTVLKEGRNPQRSVPDLDAFVAYLGAHSSPDRPLQPPKADRITFLG</sequence>